<name>A0AAD9GD41_BABDI</name>
<dbReference type="Gene3D" id="1.20.58.90">
    <property type="match status" value="1"/>
</dbReference>
<evidence type="ECO:0000256" key="2">
    <source>
        <dbReference type="ARBA" id="ARBA00022927"/>
    </source>
</evidence>
<dbReference type="InterPro" id="IPR015260">
    <property type="entry name" value="Syntaxin-6/10/61_N"/>
</dbReference>
<protein>
    <recommendedName>
        <fullName evidence="5">t-SNARE coiled-coil homology domain-containing protein</fullName>
    </recommendedName>
</protein>
<dbReference type="SUPFAM" id="SSF58038">
    <property type="entry name" value="SNARE fusion complex"/>
    <property type="match status" value="1"/>
</dbReference>
<dbReference type="PROSITE" id="PS50192">
    <property type="entry name" value="T_SNARE"/>
    <property type="match status" value="1"/>
</dbReference>
<keyword evidence="4" id="KW-1133">Transmembrane helix</keyword>
<dbReference type="GO" id="GO:0000139">
    <property type="term" value="C:Golgi membrane"/>
    <property type="evidence" value="ECO:0007669"/>
    <property type="project" value="UniProtKB-SubCell"/>
</dbReference>
<reference evidence="6" key="1">
    <citation type="journal article" date="2014" name="Nucleic Acids Res.">
        <title>The evolutionary dynamics of variant antigen genes in Babesia reveal a history of genomic innovation underlying host-parasite interaction.</title>
        <authorList>
            <person name="Jackson A.P."/>
            <person name="Otto T.D."/>
            <person name="Darby A."/>
            <person name="Ramaprasad A."/>
            <person name="Xia D."/>
            <person name="Echaide I.E."/>
            <person name="Farber M."/>
            <person name="Gahlot S."/>
            <person name="Gamble J."/>
            <person name="Gupta D."/>
            <person name="Gupta Y."/>
            <person name="Jackson L."/>
            <person name="Malandrin L."/>
            <person name="Malas T.B."/>
            <person name="Moussa E."/>
            <person name="Nair M."/>
            <person name="Reid A.J."/>
            <person name="Sanders M."/>
            <person name="Sharma J."/>
            <person name="Tracey A."/>
            <person name="Quail M.A."/>
            <person name="Weir W."/>
            <person name="Wastling J.M."/>
            <person name="Hall N."/>
            <person name="Willadsen P."/>
            <person name="Lingelbach K."/>
            <person name="Shiels B."/>
            <person name="Tait A."/>
            <person name="Berriman M."/>
            <person name="Allred D.R."/>
            <person name="Pain A."/>
        </authorList>
    </citation>
    <scope>NUCLEOTIDE SEQUENCE</scope>
    <source>
        <strain evidence="6">1802A</strain>
    </source>
</reference>
<dbReference type="EMBL" id="JAHBMH010000044">
    <property type="protein sequence ID" value="KAK1936135.1"/>
    <property type="molecule type" value="Genomic_DNA"/>
</dbReference>
<sequence>MTIAEEAPKDPYDEAENKVRKNIRKLIVLQSQVLEELRSLPPNSQLESTKKGTELLTVCSGIERDIGELQKVIDTIKTKPDKYRISTKIIAARQVTIDEFKSKIRGVRERNGAAQPRVPNTLNTSLAQHKLQTQKDILNQQDVQLSALNSSAHNLHNNAVAINIEVSNQNHMLLDVDGSFDEVQFRVHSLGKRMAIFLDTNNPSLLKLVIVLSTIAILLLLVIIIF</sequence>
<dbReference type="Gene3D" id="1.20.5.110">
    <property type="match status" value="1"/>
</dbReference>
<dbReference type="CDD" id="cd15841">
    <property type="entry name" value="SNARE_Qc"/>
    <property type="match status" value="1"/>
</dbReference>
<evidence type="ECO:0000256" key="1">
    <source>
        <dbReference type="ARBA" id="ARBA00004409"/>
    </source>
</evidence>
<comment type="subcellular location">
    <subcellularLocation>
        <location evidence="1">Golgi apparatus membrane</location>
        <topology evidence="1">Single-pass type IV membrane protein</topology>
    </subcellularLocation>
</comment>
<evidence type="ECO:0000313" key="6">
    <source>
        <dbReference type="EMBL" id="KAK1936135.1"/>
    </source>
</evidence>
<dbReference type="GO" id="GO:0048193">
    <property type="term" value="P:Golgi vesicle transport"/>
    <property type="evidence" value="ECO:0007669"/>
    <property type="project" value="InterPro"/>
</dbReference>
<keyword evidence="4" id="KW-0812">Transmembrane</keyword>
<dbReference type="SUPFAM" id="SSF47661">
    <property type="entry name" value="t-snare proteins"/>
    <property type="match status" value="1"/>
</dbReference>
<dbReference type="AlphaFoldDB" id="A0AAD9GD41"/>
<feature type="domain" description="T-SNARE coiled-coil homology" evidence="5">
    <location>
        <begin position="135"/>
        <end position="197"/>
    </location>
</feature>
<dbReference type="GO" id="GO:0015031">
    <property type="term" value="P:protein transport"/>
    <property type="evidence" value="ECO:0007669"/>
    <property type="project" value="UniProtKB-KW"/>
</dbReference>
<proteinExistence type="predicted"/>
<evidence type="ECO:0000256" key="3">
    <source>
        <dbReference type="ARBA" id="ARBA00023034"/>
    </source>
</evidence>
<feature type="transmembrane region" description="Helical" evidence="4">
    <location>
        <begin position="205"/>
        <end position="225"/>
    </location>
</feature>
<dbReference type="Proteomes" id="UP001195914">
    <property type="component" value="Unassembled WGS sequence"/>
</dbReference>
<keyword evidence="3" id="KW-0333">Golgi apparatus</keyword>
<keyword evidence="7" id="KW-1185">Reference proteome</keyword>
<keyword evidence="2" id="KW-0813">Transport</keyword>
<accession>A0AAD9GD41</accession>
<keyword evidence="2" id="KW-0653">Protein transport</keyword>
<evidence type="ECO:0000313" key="7">
    <source>
        <dbReference type="Proteomes" id="UP001195914"/>
    </source>
</evidence>
<evidence type="ECO:0000259" key="5">
    <source>
        <dbReference type="PROSITE" id="PS50192"/>
    </source>
</evidence>
<dbReference type="InterPro" id="IPR010989">
    <property type="entry name" value="SNARE"/>
</dbReference>
<keyword evidence="4" id="KW-0472">Membrane</keyword>
<dbReference type="InterPro" id="IPR000727">
    <property type="entry name" value="T_SNARE_dom"/>
</dbReference>
<evidence type="ECO:0000256" key="4">
    <source>
        <dbReference type="SAM" id="Phobius"/>
    </source>
</evidence>
<dbReference type="Pfam" id="PF09177">
    <property type="entry name" value="STX6_10_61_N"/>
    <property type="match status" value="1"/>
</dbReference>
<organism evidence="6 7">
    <name type="scientific">Babesia divergens</name>
    <dbReference type="NCBI Taxonomy" id="32595"/>
    <lineage>
        <taxon>Eukaryota</taxon>
        <taxon>Sar</taxon>
        <taxon>Alveolata</taxon>
        <taxon>Apicomplexa</taxon>
        <taxon>Aconoidasida</taxon>
        <taxon>Piroplasmida</taxon>
        <taxon>Babesiidae</taxon>
        <taxon>Babesia</taxon>
    </lineage>
</organism>
<comment type="caution">
    <text evidence="6">The sequence shown here is derived from an EMBL/GenBank/DDBJ whole genome shotgun (WGS) entry which is preliminary data.</text>
</comment>
<gene>
    <name evidence="6" type="ORF">X943_001602</name>
</gene>
<reference evidence="6" key="2">
    <citation type="submission" date="2021-05" db="EMBL/GenBank/DDBJ databases">
        <authorList>
            <person name="Pain A."/>
        </authorList>
    </citation>
    <scope>NUCLEOTIDE SEQUENCE</scope>
    <source>
        <strain evidence="6">1802A</strain>
    </source>
</reference>